<organism evidence="1 2">
    <name type="scientific">Zizania palustris</name>
    <name type="common">Northern wild rice</name>
    <dbReference type="NCBI Taxonomy" id="103762"/>
    <lineage>
        <taxon>Eukaryota</taxon>
        <taxon>Viridiplantae</taxon>
        <taxon>Streptophyta</taxon>
        <taxon>Embryophyta</taxon>
        <taxon>Tracheophyta</taxon>
        <taxon>Spermatophyta</taxon>
        <taxon>Magnoliopsida</taxon>
        <taxon>Liliopsida</taxon>
        <taxon>Poales</taxon>
        <taxon>Poaceae</taxon>
        <taxon>BOP clade</taxon>
        <taxon>Oryzoideae</taxon>
        <taxon>Oryzeae</taxon>
        <taxon>Zizaniinae</taxon>
        <taxon>Zizania</taxon>
    </lineage>
</organism>
<accession>A0A8J5T765</accession>
<proteinExistence type="predicted"/>
<evidence type="ECO:0000313" key="1">
    <source>
        <dbReference type="EMBL" id="KAG8076765.1"/>
    </source>
</evidence>
<evidence type="ECO:0000313" key="2">
    <source>
        <dbReference type="Proteomes" id="UP000729402"/>
    </source>
</evidence>
<protein>
    <submittedName>
        <fullName evidence="1">Uncharacterized protein</fullName>
    </submittedName>
</protein>
<reference evidence="1" key="1">
    <citation type="journal article" date="2021" name="bioRxiv">
        <title>Whole Genome Assembly and Annotation of Northern Wild Rice, Zizania palustris L., Supports a Whole Genome Duplication in the Zizania Genus.</title>
        <authorList>
            <person name="Haas M."/>
            <person name="Kono T."/>
            <person name="Macchietto M."/>
            <person name="Millas R."/>
            <person name="McGilp L."/>
            <person name="Shao M."/>
            <person name="Duquette J."/>
            <person name="Hirsch C.N."/>
            <person name="Kimball J."/>
        </authorList>
    </citation>
    <scope>NUCLEOTIDE SEQUENCE</scope>
    <source>
        <tissue evidence="1">Fresh leaf tissue</tissue>
    </source>
</reference>
<gene>
    <name evidence="1" type="ORF">GUJ93_ZPchr0006g41023</name>
</gene>
<comment type="caution">
    <text evidence="1">The sequence shown here is derived from an EMBL/GenBank/DDBJ whole genome shotgun (WGS) entry which is preliminary data.</text>
</comment>
<reference evidence="1" key="2">
    <citation type="submission" date="2021-02" db="EMBL/GenBank/DDBJ databases">
        <authorList>
            <person name="Kimball J.A."/>
            <person name="Haas M.W."/>
            <person name="Macchietto M."/>
            <person name="Kono T."/>
            <person name="Duquette J."/>
            <person name="Shao M."/>
        </authorList>
    </citation>
    <scope>NUCLEOTIDE SEQUENCE</scope>
    <source>
        <tissue evidence="1">Fresh leaf tissue</tissue>
    </source>
</reference>
<dbReference type="Proteomes" id="UP000729402">
    <property type="component" value="Unassembled WGS sequence"/>
</dbReference>
<sequence>MDGPLPVVGWCRGGSNWAESEAMEDPYSSTLCKLQQYYCQSEQDEMIHHNGNWMLSKHVGARASEGISP</sequence>
<keyword evidence="2" id="KW-1185">Reference proteome</keyword>
<dbReference type="EMBL" id="JAAALK010000283">
    <property type="protein sequence ID" value="KAG8076765.1"/>
    <property type="molecule type" value="Genomic_DNA"/>
</dbReference>
<dbReference type="AlphaFoldDB" id="A0A8J5T765"/>
<dbReference type="EMBL" id="JAAALK010000283">
    <property type="protein sequence ID" value="KAG8076764.1"/>
    <property type="molecule type" value="Genomic_DNA"/>
</dbReference>
<name>A0A8J5T765_ZIZPA</name>